<gene>
    <name evidence="2" type="ORF">AACH10_22860</name>
</gene>
<dbReference type="PROSITE" id="PS50056">
    <property type="entry name" value="TYR_PHOSPHATASE_2"/>
    <property type="match status" value="1"/>
</dbReference>
<dbReference type="Pfam" id="PF13350">
    <property type="entry name" value="Y_phosphatase3"/>
    <property type="match status" value="1"/>
</dbReference>
<dbReference type="InterPro" id="IPR000387">
    <property type="entry name" value="Tyr_Pase_dom"/>
</dbReference>
<dbReference type="InterPro" id="IPR029021">
    <property type="entry name" value="Prot-tyrosine_phosphatase-like"/>
</dbReference>
<feature type="domain" description="Tyrosine specific protein phosphatases" evidence="1">
    <location>
        <begin position="130"/>
        <end position="172"/>
    </location>
</feature>
<keyword evidence="2" id="KW-0378">Hydrolase</keyword>
<keyword evidence="3" id="KW-1185">Reference proteome</keyword>
<dbReference type="EMBL" id="JBBUTH010000011">
    <property type="protein sequence ID" value="MEK8053113.1"/>
    <property type="molecule type" value="Genomic_DNA"/>
</dbReference>
<dbReference type="Proteomes" id="UP001365405">
    <property type="component" value="Unassembled WGS sequence"/>
</dbReference>
<dbReference type="Gene3D" id="3.90.190.10">
    <property type="entry name" value="Protein tyrosine phosphatase superfamily"/>
    <property type="match status" value="1"/>
</dbReference>
<sequence>MPDTPDDALRLSGASNFRDLAASPGTVGHGGRPLRRGQVFRSDHLAGLTEADRAAIAALGLGRALDFRGVAERAAAAYDLPGVTQHALSIEPTVVQHMQALVASGQALTVPTVTGLMHDLYRGLVNDQSHRFAELFAHLLDEADTRPLVFHCTAGKDRTGLAAALILLALGVPRDAVLHDYLLTNERYSFMPGEHPEIPRDALMVLWRVQQGFLDEALLAIDRDHGGLDRYLPQRLGLTPAALQALAARYLAEG</sequence>
<dbReference type="RefSeq" id="WP_341412860.1">
    <property type="nucleotide sequence ID" value="NZ_JBBUTH010000011.1"/>
</dbReference>
<dbReference type="EC" id="3.1.3.48" evidence="2"/>
<evidence type="ECO:0000313" key="3">
    <source>
        <dbReference type="Proteomes" id="UP001365405"/>
    </source>
</evidence>
<accession>A0ABU9CMQ5</accession>
<evidence type="ECO:0000313" key="2">
    <source>
        <dbReference type="EMBL" id="MEK8053113.1"/>
    </source>
</evidence>
<organism evidence="2 3">
    <name type="scientific">Pseudaquabacterium inlustre</name>
    <dbReference type="NCBI Taxonomy" id="2984192"/>
    <lineage>
        <taxon>Bacteria</taxon>
        <taxon>Pseudomonadati</taxon>
        <taxon>Pseudomonadota</taxon>
        <taxon>Betaproteobacteria</taxon>
        <taxon>Burkholderiales</taxon>
        <taxon>Sphaerotilaceae</taxon>
        <taxon>Pseudaquabacterium</taxon>
    </lineage>
</organism>
<reference evidence="2 3" key="1">
    <citation type="submission" date="2024-04" db="EMBL/GenBank/DDBJ databases">
        <title>Novel species of the genus Ideonella isolated from streams.</title>
        <authorList>
            <person name="Lu H."/>
        </authorList>
    </citation>
    <scope>NUCLEOTIDE SEQUENCE [LARGE SCALE GENOMIC DNA]</scope>
    <source>
        <strain evidence="2 3">DXS22W</strain>
    </source>
</reference>
<dbReference type="InterPro" id="IPR016130">
    <property type="entry name" value="Tyr_Pase_AS"/>
</dbReference>
<dbReference type="GO" id="GO:0004725">
    <property type="term" value="F:protein tyrosine phosphatase activity"/>
    <property type="evidence" value="ECO:0007669"/>
    <property type="project" value="UniProtKB-EC"/>
</dbReference>
<evidence type="ECO:0000259" key="1">
    <source>
        <dbReference type="PROSITE" id="PS50056"/>
    </source>
</evidence>
<name>A0ABU9CMQ5_9BURK</name>
<proteinExistence type="predicted"/>
<dbReference type="SUPFAM" id="SSF52799">
    <property type="entry name" value="(Phosphotyrosine protein) phosphatases II"/>
    <property type="match status" value="1"/>
</dbReference>
<protein>
    <submittedName>
        <fullName evidence="2">Tyrosine-protein phosphatase</fullName>
        <ecNumber evidence="2">3.1.3.48</ecNumber>
    </submittedName>
</protein>
<dbReference type="PROSITE" id="PS00383">
    <property type="entry name" value="TYR_PHOSPHATASE_1"/>
    <property type="match status" value="1"/>
</dbReference>
<dbReference type="InterPro" id="IPR026893">
    <property type="entry name" value="Tyr/Ser_Pase_IphP-type"/>
</dbReference>
<comment type="caution">
    <text evidence="2">The sequence shown here is derived from an EMBL/GenBank/DDBJ whole genome shotgun (WGS) entry which is preliminary data.</text>
</comment>